<dbReference type="OrthoDB" id="9793589at2"/>
<dbReference type="EMBL" id="CP019633">
    <property type="protein sequence ID" value="AQQ08452.1"/>
    <property type="molecule type" value="Genomic_DNA"/>
</dbReference>
<proteinExistence type="predicted"/>
<reference evidence="9" key="1">
    <citation type="submission" date="2017-02" db="EMBL/GenBank/DDBJ databases">
        <title>Comparative genomics and description of representatives of a novel lineage of planctomycetes thriving in anoxic sediments.</title>
        <authorList>
            <person name="Spring S."/>
            <person name="Bunk B."/>
            <person name="Sproer C."/>
            <person name="Klenk H.-P."/>
        </authorList>
    </citation>
    <scope>NUCLEOTIDE SEQUENCE [LARGE SCALE GENOMIC DNA]</scope>
    <source>
        <strain evidence="9">L21-RPul-D3</strain>
    </source>
</reference>
<keyword evidence="5" id="KW-0129">CBS domain</keyword>
<feature type="transmembrane region" description="Helical" evidence="6">
    <location>
        <begin position="171"/>
        <end position="191"/>
    </location>
</feature>
<evidence type="ECO:0000313" key="8">
    <source>
        <dbReference type="EMBL" id="AQQ08452.1"/>
    </source>
</evidence>
<keyword evidence="2 6" id="KW-0812">Transmembrane</keyword>
<feature type="transmembrane region" description="Helical" evidence="6">
    <location>
        <begin position="6"/>
        <end position="24"/>
    </location>
</feature>
<keyword evidence="3 6" id="KW-1133">Transmembrane helix</keyword>
<dbReference type="Proteomes" id="UP000188273">
    <property type="component" value="Chromosome"/>
</dbReference>
<organism evidence="8 9">
    <name type="scientific">Sedimentisphaera cyanobacteriorum</name>
    <dbReference type="NCBI Taxonomy" id="1940790"/>
    <lineage>
        <taxon>Bacteria</taxon>
        <taxon>Pseudomonadati</taxon>
        <taxon>Planctomycetota</taxon>
        <taxon>Phycisphaerae</taxon>
        <taxon>Sedimentisphaerales</taxon>
        <taxon>Sedimentisphaeraceae</taxon>
        <taxon>Sedimentisphaera</taxon>
    </lineage>
</organism>
<evidence type="ECO:0000256" key="2">
    <source>
        <dbReference type="ARBA" id="ARBA00022692"/>
    </source>
</evidence>
<dbReference type="InterPro" id="IPR006153">
    <property type="entry name" value="Cation/H_exchanger_TM"/>
</dbReference>
<dbReference type="PANTHER" id="PTHR43021:SF2">
    <property type="entry name" value="CATION_H+ EXCHANGER DOMAIN-CONTAINING PROTEIN"/>
    <property type="match status" value="1"/>
</dbReference>
<gene>
    <name evidence="8" type="ORF">L21SP3_00229</name>
</gene>
<dbReference type="SUPFAM" id="SSF54631">
    <property type="entry name" value="CBS-domain pair"/>
    <property type="match status" value="1"/>
</dbReference>
<dbReference type="InterPro" id="IPR038770">
    <property type="entry name" value="Na+/solute_symporter_sf"/>
</dbReference>
<evidence type="ECO:0000256" key="4">
    <source>
        <dbReference type="ARBA" id="ARBA00023136"/>
    </source>
</evidence>
<evidence type="ECO:0000256" key="3">
    <source>
        <dbReference type="ARBA" id="ARBA00022989"/>
    </source>
</evidence>
<comment type="subcellular location">
    <subcellularLocation>
        <location evidence="1">Membrane</location>
        <topology evidence="1">Multi-pass membrane protein</topology>
    </subcellularLocation>
</comment>
<feature type="transmembrane region" description="Helical" evidence="6">
    <location>
        <begin position="373"/>
        <end position="392"/>
    </location>
</feature>
<keyword evidence="9" id="KW-1185">Reference proteome</keyword>
<accession>A0A1Q2HLY5</accession>
<feature type="transmembrane region" description="Helical" evidence="6">
    <location>
        <begin position="340"/>
        <end position="361"/>
    </location>
</feature>
<dbReference type="AlphaFoldDB" id="A0A1Q2HLY5"/>
<dbReference type="InterPro" id="IPR000644">
    <property type="entry name" value="CBS_dom"/>
</dbReference>
<dbReference type="PANTHER" id="PTHR43021">
    <property type="entry name" value="NA(+)/H(+) ANTIPORTER-RELATED"/>
    <property type="match status" value="1"/>
</dbReference>
<name>A0A1Q2HLY5_9BACT</name>
<feature type="transmembrane region" description="Helical" evidence="6">
    <location>
        <begin position="289"/>
        <end position="319"/>
    </location>
</feature>
<dbReference type="KEGG" id="pbu:L21SP3_00229"/>
<dbReference type="Pfam" id="PF00999">
    <property type="entry name" value="Na_H_Exchanger"/>
    <property type="match status" value="1"/>
</dbReference>
<dbReference type="Gene3D" id="1.20.1530.20">
    <property type="match status" value="1"/>
</dbReference>
<dbReference type="PROSITE" id="PS51371">
    <property type="entry name" value="CBS"/>
    <property type="match status" value="1"/>
</dbReference>
<feature type="transmembrane region" description="Helical" evidence="6">
    <location>
        <begin position="65"/>
        <end position="81"/>
    </location>
</feature>
<dbReference type="InterPro" id="IPR046342">
    <property type="entry name" value="CBS_dom_sf"/>
</dbReference>
<evidence type="ECO:0000256" key="1">
    <source>
        <dbReference type="ARBA" id="ARBA00004141"/>
    </source>
</evidence>
<dbReference type="RefSeq" id="WP_077538749.1">
    <property type="nucleotide sequence ID" value="NZ_CP019633.1"/>
</dbReference>
<feature type="domain" description="CBS" evidence="7">
    <location>
        <begin position="425"/>
        <end position="482"/>
    </location>
</feature>
<dbReference type="Pfam" id="PF00571">
    <property type="entry name" value="CBS"/>
    <property type="match status" value="2"/>
</dbReference>
<dbReference type="CDD" id="cd02205">
    <property type="entry name" value="CBS_pair_SF"/>
    <property type="match status" value="1"/>
</dbReference>
<sequence length="563" mass="60098">MPIDIQHLNVVLMMGVVVFGGILGAKLFQRLNVPQVIGYIVIGAIIGESGLKIISAETIKTLEPLNFFALGIIGFMIGGELKSEIFKKYGKQFMSILLGEGITAFLLVGAASGGIYYLFTKDLQMASALGLVLGAISSATDPASTIQVLWEYKTRGVLTTAATAIVALDDALALTLYGIGTSVAGIIAGGAEGGVITSLLSAVYELGGAIVLGVAGGFILQWILKRTNDTDSMLTFAVGSVLLTIGLSIALHFDVILSSMCLGLTIVNIAPRLSSQTFSMIQKFSPPIYILFFVFVGAGIEIQGLKGAALAIAAGYVVFRSLGKMGGAFIGAKISGARAVVKKYLGCCLFAQGGVAVGLSIMASHKFADQPEIAQMIVLVVTATTLFVQLLGPVSVKYAVKKAGEIGLNVTEDDLIKKYKVRDVMIESPVTIHASQTLDEVLRIFSENDFTYYPVVEDSGKVIGSMSIEGIKETLKYRDTASWLLACDIMKPIEDHISPDMELEEAMRYFRSYNLEYACVIEDGSDKIKGLFDIRLANKKISAEVIKCREHADHGETCPECSA</sequence>
<evidence type="ECO:0000256" key="5">
    <source>
        <dbReference type="PROSITE-ProRule" id="PRU00703"/>
    </source>
</evidence>
<dbReference type="GO" id="GO:0015297">
    <property type="term" value="F:antiporter activity"/>
    <property type="evidence" value="ECO:0007669"/>
    <property type="project" value="InterPro"/>
</dbReference>
<dbReference type="GO" id="GO:0016020">
    <property type="term" value="C:membrane"/>
    <property type="evidence" value="ECO:0007669"/>
    <property type="project" value="UniProtKB-SubCell"/>
</dbReference>
<feature type="transmembrane region" description="Helical" evidence="6">
    <location>
        <begin position="36"/>
        <end position="53"/>
    </location>
</feature>
<dbReference type="SMART" id="SM00116">
    <property type="entry name" value="CBS"/>
    <property type="match status" value="2"/>
</dbReference>
<dbReference type="Gene3D" id="3.10.580.10">
    <property type="entry name" value="CBS-domain"/>
    <property type="match status" value="1"/>
</dbReference>
<feature type="transmembrane region" description="Helical" evidence="6">
    <location>
        <begin position="236"/>
        <end position="269"/>
    </location>
</feature>
<protein>
    <submittedName>
        <fullName evidence="8">Putative voltage-gated ClC-type chloride channel ClcB</fullName>
    </submittedName>
</protein>
<evidence type="ECO:0000256" key="6">
    <source>
        <dbReference type="SAM" id="Phobius"/>
    </source>
</evidence>
<evidence type="ECO:0000313" key="9">
    <source>
        <dbReference type="Proteomes" id="UP000188273"/>
    </source>
</evidence>
<dbReference type="GO" id="GO:1902600">
    <property type="term" value="P:proton transmembrane transport"/>
    <property type="evidence" value="ECO:0007669"/>
    <property type="project" value="InterPro"/>
</dbReference>
<feature type="transmembrane region" description="Helical" evidence="6">
    <location>
        <begin position="93"/>
        <end position="119"/>
    </location>
</feature>
<dbReference type="STRING" id="1940790.L21SP3_00229"/>
<evidence type="ECO:0000259" key="7">
    <source>
        <dbReference type="PROSITE" id="PS51371"/>
    </source>
</evidence>
<feature type="transmembrane region" description="Helical" evidence="6">
    <location>
        <begin position="203"/>
        <end position="224"/>
    </location>
</feature>
<keyword evidence="4 6" id="KW-0472">Membrane</keyword>